<feature type="transmembrane region" description="Helical" evidence="1">
    <location>
        <begin position="44"/>
        <end position="64"/>
    </location>
</feature>
<dbReference type="PANTHER" id="PTHR23028">
    <property type="entry name" value="ACETYLTRANSFERASE"/>
    <property type="match status" value="1"/>
</dbReference>
<keyword evidence="4" id="KW-0012">Acyltransferase</keyword>
<proteinExistence type="predicted"/>
<dbReference type="PANTHER" id="PTHR23028:SF53">
    <property type="entry name" value="ACYL_TRANSF_3 DOMAIN-CONTAINING PROTEIN"/>
    <property type="match status" value="1"/>
</dbReference>
<feature type="transmembrane region" description="Helical" evidence="1">
    <location>
        <begin position="174"/>
        <end position="194"/>
    </location>
</feature>
<feature type="transmembrane region" description="Helical" evidence="1">
    <location>
        <begin position="286"/>
        <end position="303"/>
    </location>
</feature>
<dbReference type="Pfam" id="PF01757">
    <property type="entry name" value="Acyl_transf_3"/>
    <property type="match status" value="1"/>
</dbReference>
<dbReference type="OrthoDB" id="9814807at2"/>
<protein>
    <submittedName>
        <fullName evidence="4">Acyltransferase family protein</fullName>
    </submittedName>
</protein>
<dbReference type="Proteomes" id="UP000463700">
    <property type="component" value="Unassembled WGS sequence"/>
</dbReference>
<evidence type="ECO:0000259" key="2">
    <source>
        <dbReference type="Pfam" id="PF01757"/>
    </source>
</evidence>
<dbReference type="GO" id="GO:0016747">
    <property type="term" value="F:acyltransferase activity, transferring groups other than amino-acyl groups"/>
    <property type="evidence" value="ECO:0007669"/>
    <property type="project" value="InterPro"/>
</dbReference>
<dbReference type="GO" id="GO:0016020">
    <property type="term" value="C:membrane"/>
    <property type="evidence" value="ECO:0007669"/>
    <property type="project" value="TreeGrafter"/>
</dbReference>
<feature type="transmembrane region" description="Helical" evidence="1">
    <location>
        <begin position="148"/>
        <end position="167"/>
    </location>
</feature>
<evidence type="ECO:0000256" key="1">
    <source>
        <dbReference type="SAM" id="Phobius"/>
    </source>
</evidence>
<evidence type="ECO:0000259" key="3">
    <source>
        <dbReference type="Pfam" id="PF19040"/>
    </source>
</evidence>
<dbReference type="AlphaFoldDB" id="A0A6N6W7U8"/>
<dbReference type="InterPro" id="IPR002656">
    <property type="entry name" value="Acyl_transf_3_dom"/>
</dbReference>
<dbReference type="GO" id="GO:0009103">
    <property type="term" value="P:lipopolysaccharide biosynthetic process"/>
    <property type="evidence" value="ECO:0007669"/>
    <property type="project" value="TreeGrafter"/>
</dbReference>
<feature type="transmembrane region" description="Helical" evidence="1">
    <location>
        <begin position="231"/>
        <end position="251"/>
    </location>
</feature>
<dbReference type="InterPro" id="IPR050879">
    <property type="entry name" value="Acyltransferase_3"/>
</dbReference>
<reference evidence="4 5" key="1">
    <citation type="journal article" date="2020" name="Int. J. Syst. Evol. Microbiol.">
        <title>Paraburkholderia madseniana sp. nov., a phenolic acid-degrading bacterium isolated from acidic forest soil.</title>
        <authorList>
            <person name="Wilhelm R.C."/>
            <person name="Murphy S.J.L."/>
            <person name="Feriancek N.M."/>
            <person name="Karasz D.C."/>
            <person name="DeRito C.M."/>
            <person name="Newman J.D."/>
            <person name="Buckley D.H."/>
        </authorList>
    </citation>
    <scope>NUCLEOTIDE SEQUENCE [LARGE SCALE GENOMIC DNA]</scope>
    <source>
        <strain evidence="4 5">RP11</strain>
    </source>
</reference>
<evidence type="ECO:0000313" key="4">
    <source>
        <dbReference type="EMBL" id="KAE8755948.1"/>
    </source>
</evidence>
<keyword evidence="4" id="KW-0808">Transferase</keyword>
<feature type="transmembrane region" description="Helical" evidence="1">
    <location>
        <begin position="200"/>
        <end position="219"/>
    </location>
</feature>
<feature type="transmembrane region" description="Helical" evidence="1">
    <location>
        <begin position="323"/>
        <end position="341"/>
    </location>
</feature>
<evidence type="ECO:0000313" key="5">
    <source>
        <dbReference type="Proteomes" id="UP000463700"/>
    </source>
</evidence>
<feature type="transmembrane region" description="Helical" evidence="1">
    <location>
        <begin position="21"/>
        <end position="38"/>
    </location>
</feature>
<dbReference type="InterPro" id="IPR043968">
    <property type="entry name" value="SGNH"/>
</dbReference>
<keyword evidence="1" id="KW-0812">Transmembrane</keyword>
<name>A0A6N6W7U8_9BURK</name>
<dbReference type="EMBL" id="VOSW01000075">
    <property type="protein sequence ID" value="KAE8755948.1"/>
    <property type="molecule type" value="Genomic_DNA"/>
</dbReference>
<feature type="transmembrane region" description="Helical" evidence="1">
    <location>
        <begin position="85"/>
        <end position="105"/>
    </location>
</feature>
<keyword evidence="1" id="KW-0472">Membrane</keyword>
<organism evidence="4 5">
    <name type="scientific">Paraburkholderia madseniana</name>
    <dbReference type="NCBI Taxonomy" id="2599607"/>
    <lineage>
        <taxon>Bacteria</taxon>
        <taxon>Pseudomonadati</taxon>
        <taxon>Pseudomonadota</taxon>
        <taxon>Betaproteobacteria</taxon>
        <taxon>Burkholderiales</taxon>
        <taxon>Burkholderiaceae</taxon>
        <taxon>Paraburkholderia</taxon>
    </lineage>
</organism>
<keyword evidence="1" id="KW-1133">Transmembrane helix</keyword>
<comment type="caution">
    <text evidence="4">The sequence shown here is derived from an EMBL/GenBank/DDBJ whole genome shotgun (WGS) entry which is preliminary data.</text>
</comment>
<dbReference type="Pfam" id="PF19040">
    <property type="entry name" value="SGNH"/>
    <property type="match status" value="1"/>
</dbReference>
<sequence>MRQALPIQIQHFSQRYRPYIDGLRAIAVFAVIFCHAGFSGFSGGFIGVDVFFTISGFVVGTSILGDLSRGTFSLADFYARRAKRLAPALYVMLAAIFVFSILFSFPEDSFQLTKNILAVATMTSNIFLSKQTGYFDAAASDQPLLHTWSLSVEEQFYLCLPIFLALLYRKRRSWIVPSLWLVTVVSFVWAVLAFRHGAASTYYFAHLRAFEFLLGTWLATIQVNRQVSRSAVFDVLTLVGVAIVLAGIFGVSRTSQFPGMGALVPCGGTMLIIAAGRHSRVADGLIGNRAMVLTGKISYPLYLWHWPVFFALRRLDLATSRNYMLAIGGTYFLSWLTYRYLERRVRESKLSTRSAILYLLAAPLLIAGALAATGKLTNGFLFAYPAKIRSDVHWSGDALFDMPRGKACWSKVDVTEESGCHLGAAASTDKAILWGDSHAYHLIYFFDQLGKQYDLQIHDVALTLCPPIEREPALPGDPTLTEDHLKCVAHDKAVMSYVMSRPDIKTVFMAAAWQNYQNLSVNRDSGPNGHGFTPYQFDAEFASTIGKLTEAGKHVILMDDVPTIPTNLINCDFKNDLFIPIHKQACEFNVSRATDEHAPVAAMLEKLRSQYPQVDIVHTHDVPCSDTKCTLDFDGLPIYRYDDYHHLSVAGSTLLYPQYLKRHPGELDKILRYK</sequence>
<feature type="transmembrane region" description="Helical" evidence="1">
    <location>
        <begin position="257"/>
        <end position="274"/>
    </location>
</feature>
<feature type="transmembrane region" description="Helical" evidence="1">
    <location>
        <begin position="353"/>
        <end position="372"/>
    </location>
</feature>
<feature type="domain" description="SGNH" evidence="3">
    <location>
        <begin position="418"/>
        <end position="660"/>
    </location>
</feature>
<gene>
    <name evidence="4" type="ORF">FSO04_31715</name>
</gene>
<feature type="domain" description="Acyltransferase 3" evidence="2">
    <location>
        <begin position="18"/>
        <end position="339"/>
    </location>
</feature>
<dbReference type="RefSeq" id="WP_154565548.1">
    <property type="nucleotide sequence ID" value="NZ_VOSW01000075.1"/>
</dbReference>
<accession>A0A6N6W7U8</accession>